<dbReference type="RefSeq" id="WP_311585273.1">
    <property type="nucleotide sequence ID" value="NZ_JAVRFH010000099.1"/>
</dbReference>
<sequence length="124" mass="13077">MQQSRISCPGSAAGLFIVLGERGFFSTSGDYALSDDDLETKPLLPADPIGLTGIGRRLHGVALADGQSRQHLENQGATTRVPPREPTRTAATGYGQVTGATLAREQVPAPHGWTKTHTEQQAVG</sequence>
<dbReference type="EMBL" id="JAVRFH010000099">
    <property type="protein sequence ID" value="MDT0616127.1"/>
    <property type="molecule type" value="Genomic_DNA"/>
</dbReference>
<comment type="caution">
    <text evidence="2">The sequence shown here is derived from an EMBL/GenBank/DDBJ whole genome shotgun (WGS) entry which is preliminary data.</text>
</comment>
<evidence type="ECO:0000313" key="3">
    <source>
        <dbReference type="Proteomes" id="UP001180724"/>
    </source>
</evidence>
<name>A0ABU3B2Q6_9ACTN</name>
<evidence type="ECO:0000256" key="1">
    <source>
        <dbReference type="SAM" id="MobiDB-lite"/>
    </source>
</evidence>
<dbReference type="Proteomes" id="UP001180724">
    <property type="component" value="Unassembled WGS sequence"/>
</dbReference>
<protein>
    <submittedName>
        <fullName evidence="2">Uncharacterized protein</fullName>
    </submittedName>
</protein>
<reference evidence="2" key="1">
    <citation type="submission" date="2024-05" db="EMBL/GenBank/DDBJ databases">
        <title>30 novel species of actinomycetes from the DSMZ collection.</title>
        <authorList>
            <person name="Nouioui I."/>
        </authorList>
    </citation>
    <scope>NUCLEOTIDE SEQUENCE</scope>
    <source>
        <strain evidence="2">DSM 40712</strain>
    </source>
</reference>
<feature type="region of interest" description="Disordered" evidence="1">
    <location>
        <begin position="105"/>
        <end position="124"/>
    </location>
</feature>
<keyword evidence="3" id="KW-1185">Reference proteome</keyword>
<organism evidence="2 3">
    <name type="scientific">Streptomyces lancefieldiae</name>
    <dbReference type="NCBI Taxonomy" id="3075520"/>
    <lineage>
        <taxon>Bacteria</taxon>
        <taxon>Bacillati</taxon>
        <taxon>Actinomycetota</taxon>
        <taxon>Actinomycetes</taxon>
        <taxon>Kitasatosporales</taxon>
        <taxon>Streptomycetaceae</taxon>
        <taxon>Streptomyces</taxon>
    </lineage>
</organism>
<feature type="region of interest" description="Disordered" evidence="1">
    <location>
        <begin position="69"/>
        <end position="96"/>
    </location>
</feature>
<evidence type="ECO:0000313" key="2">
    <source>
        <dbReference type="EMBL" id="MDT0616127.1"/>
    </source>
</evidence>
<proteinExistence type="predicted"/>
<accession>A0ABU3B2Q6</accession>
<gene>
    <name evidence="2" type="ORF">RM812_39170</name>
</gene>